<comment type="caution">
    <text evidence="1">The sequence shown here is derived from an EMBL/GenBank/DDBJ whole genome shotgun (WGS) entry which is preliminary data.</text>
</comment>
<protein>
    <submittedName>
        <fullName evidence="1">Uncharacterized protein</fullName>
    </submittedName>
</protein>
<dbReference type="PANTHER" id="PTHR35295:SF1">
    <property type="entry name" value="DNA LIGASE-LIKE PROTEIN"/>
    <property type="match status" value="1"/>
</dbReference>
<dbReference type="EMBL" id="JAUUTY010000004">
    <property type="protein sequence ID" value="KAK1642531.1"/>
    <property type="molecule type" value="Genomic_DNA"/>
</dbReference>
<dbReference type="Proteomes" id="UP001231189">
    <property type="component" value="Unassembled WGS sequence"/>
</dbReference>
<reference evidence="1" key="1">
    <citation type="submission" date="2023-07" db="EMBL/GenBank/DDBJ databases">
        <title>A chromosome-level genome assembly of Lolium multiflorum.</title>
        <authorList>
            <person name="Chen Y."/>
            <person name="Copetti D."/>
            <person name="Kolliker R."/>
            <person name="Studer B."/>
        </authorList>
    </citation>
    <scope>NUCLEOTIDE SEQUENCE</scope>
    <source>
        <strain evidence="1">02402/16</strain>
        <tissue evidence="1">Leaf</tissue>
    </source>
</reference>
<sequence length="449" mass="50469">MEEQQQQVFLPLPPPPPVLIPADHLPRTPAHPPRASHPLNLLLRALASSSMGVAMRKFLIEFVKQLFSDPKRMKKWLAAYFARKRPRIPWRSMLLGRKAKGTWMQLLERLLRSMTVKGLIIVLGTFMLIHAGAGRGARHHEEAEEALLERRLPDFVRQGLRGMVTPPAPVMLPHQRRERDMYEILRMERIVKGMAHRDGVKNTEQAVSASVAREIQSMVHDTKIKFDKESWHTSLEALTETSTKCEGSMKTKFEGLNEKFCKEVGGQFTNFKDLFSKFEVEKEKLAVECELQRKEEKGTVSDLEKTVAEKFADDNKMKQALVSLRKTARCRATNRTAKSPIYPAKALPCEVERQRSPGKDSDGNDIIVVRMANLARQRPLPCVHSAAVRTSLPCAQDFAVRLPSAVAPALPCALTPKRTAKEPPGTPPASQEHRLAPRGAFAVCVHTAK</sequence>
<dbReference type="PANTHER" id="PTHR35295">
    <property type="entry name" value="DNA LIGASE-LIKE PROTEIN"/>
    <property type="match status" value="1"/>
</dbReference>
<dbReference type="AlphaFoldDB" id="A0AAD8RYL8"/>
<gene>
    <name evidence="1" type="ORF">QYE76_060336</name>
</gene>
<evidence type="ECO:0000313" key="1">
    <source>
        <dbReference type="EMBL" id="KAK1642531.1"/>
    </source>
</evidence>
<organism evidence="1 2">
    <name type="scientific">Lolium multiflorum</name>
    <name type="common">Italian ryegrass</name>
    <name type="synonym">Lolium perenne subsp. multiflorum</name>
    <dbReference type="NCBI Taxonomy" id="4521"/>
    <lineage>
        <taxon>Eukaryota</taxon>
        <taxon>Viridiplantae</taxon>
        <taxon>Streptophyta</taxon>
        <taxon>Embryophyta</taxon>
        <taxon>Tracheophyta</taxon>
        <taxon>Spermatophyta</taxon>
        <taxon>Magnoliopsida</taxon>
        <taxon>Liliopsida</taxon>
        <taxon>Poales</taxon>
        <taxon>Poaceae</taxon>
        <taxon>BOP clade</taxon>
        <taxon>Pooideae</taxon>
        <taxon>Poodae</taxon>
        <taxon>Poeae</taxon>
        <taxon>Poeae Chloroplast Group 2 (Poeae type)</taxon>
        <taxon>Loliodinae</taxon>
        <taxon>Loliinae</taxon>
        <taxon>Lolium</taxon>
    </lineage>
</organism>
<proteinExistence type="predicted"/>
<keyword evidence="2" id="KW-1185">Reference proteome</keyword>
<evidence type="ECO:0000313" key="2">
    <source>
        <dbReference type="Proteomes" id="UP001231189"/>
    </source>
</evidence>
<accession>A0AAD8RYL8</accession>
<name>A0AAD8RYL8_LOLMU</name>